<keyword evidence="2" id="KW-1185">Reference proteome</keyword>
<gene>
    <name evidence="1" type="ORF">FBBNIHIM_12345</name>
</gene>
<accession>A0ABN8TBR7</accession>
<protein>
    <submittedName>
        <fullName evidence="1">Uncharacterized protein</fullName>
    </submittedName>
</protein>
<dbReference type="EMBL" id="CALSBS010000009">
    <property type="protein sequence ID" value="CAH6659908.1"/>
    <property type="molecule type" value="Genomic_DNA"/>
</dbReference>
<name>A0ABN8TBR7_9ENTR</name>
<sequence>MNCDTPASERDNMKRVLMLGGFICYLFSMTTMASPETELQVAQAKHQLAEAFIKGGLLTDSLTEKARSNPQAAGQEIANSMAQNIDSMVVQGINNGESCESISNRISQRMAKAMEHSQPDQPISPAAKKAAAKLPLAVANYASAQCAYLLE</sequence>
<proteinExistence type="predicted"/>
<comment type="caution">
    <text evidence="1">The sequence shown here is derived from an EMBL/GenBank/DDBJ whole genome shotgun (WGS) entry which is preliminary data.</text>
</comment>
<evidence type="ECO:0000313" key="2">
    <source>
        <dbReference type="Proteomes" id="UP001152651"/>
    </source>
</evidence>
<organism evidence="1 2">
    <name type="scientific">Pseudocitrobacter vendiensis</name>
    <dbReference type="NCBI Taxonomy" id="2488306"/>
    <lineage>
        <taxon>Bacteria</taxon>
        <taxon>Pseudomonadati</taxon>
        <taxon>Pseudomonadota</taxon>
        <taxon>Gammaproteobacteria</taxon>
        <taxon>Enterobacterales</taxon>
        <taxon>Enterobacteriaceae</taxon>
        <taxon>Pseudocitrobacter</taxon>
    </lineage>
</organism>
<dbReference type="Proteomes" id="UP001152651">
    <property type="component" value="Unassembled WGS sequence"/>
</dbReference>
<evidence type="ECO:0000313" key="1">
    <source>
        <dbReference type="EMBL" id="CAH6659908.1"/>
    </source>
</evidence>
<reference evidence="1" key="1">
    <citation type="submission" date="2022-05" db="EMBL/GenBank/DDBJ databases">
        <authorList>
            <person name="Blom J."/>
        </authorList>
    </citation>
    <scope>NUCLEOTIDE SEQUENCE</scope>
    <source>
        <strain evidence="1">Type strain: CPO20170097</strain>
    </source>
</reference>